<dbReference type="GO" id="GO:0005829">
    <property type="term" value="C:cytosol"/>
    <property type="evidence" value="ECO:0007669"/>
    <property type="project" value="TreeGrafter"/>
</dbReference>
<dbReference type="GO" id="GO:0047527">
    <property type="term" value="F:2,3-dihydroxybenzoate-serine ligase activity"/>
    <property type="evidence" value="ECO:0007669"/>
    <property type="project" value="TreeGrafter"/>
</dbReference>
<dbReference type="Pfam" id="PF00668">
    <property type="entry name" value="Condensation"/>
    <property type="match status" value="1"/>
</dbReference>
<dbReference type="GO" id="GO:0043041">
    <property type="term" value="P:amino acid activation for nonribosomal peptide biosynthetic process"/>
    <property type="evidence" value="ECO:0007669"/>
    <property type="project" value="TreeGrafter"/>
</dbReference>
<gene>
    <name evidence="2" type="ORF">G3I50_01965</name>
</gene>
<protein>
    <recommendedName>
        <fullName evidence="1">Condensation domain-containing protein</fullName>
    </recommendedName>
</protein>
<dbReference type="InterPro" id="IPR001242">
    <property type="entry name" value="Condensation_dom"/>
</dbReference>
<evidence type="ECO:0000259" key="1">
    <source>
        <dbReference type="Pfam" id="PF00668"/>
    </source>
</evidence>
<feature type="non-terminal residue" evidence="2">
    <location>
        <position position="236"/>
    </location>
</feature>
<proteinExistence type="predicted"/>
<sequence length="236" mass="25316">AGPHRAGRHRLEIPAELHAELAGIARQLKATPFMVLQAAVAALLSRLGAGTDIPLGSPIAGRSHALLSDVVGLFANTLVLRTDVSGDPSFAELVDRVRETDLTAFAHQDVPFERLVEALRPERSAARHPLFQVVVEWGDDEIRALDSLEELPSLAVRPLQLTVDAAKFDLVWHLRPRLGGDGAPAGIVVDLEYSADLFDASTAVSLCERLVRLLAAALAEPARAVTDLDVLAGDER</sequence>
<dbReference type="Gene3D" id="3.30.559.10">
    <property type="entry name" value="Chloramphenicol acetyltransferase-like domain"/>
    <property type="match status" value="1"/>
</dbReference>
<name>A0A7K3RPF7_9ACTN</name>
<dbReference type="GO" id="GO:0009366">
    <property type="term" value="C:enterobactin synthetase complex"/>
    <property type="evidence" value="ECO:0007669"/>
    <property type="project" value="TreeGrafter"/>
</dbReference>
<dbReference type="GO" id="GO:0009239">
    <property type="term" value="P:enterobactin biosynthetic process"/>
    <property type="evidence" value="ECO:0007669"/>
    <property type="project" value="TreeGrafter"/>
</dbReference>
<feature type="non-terminal residue" evidence="2">
    <location>
        <position position="1"/>
    </location>
</feature>
<comment type="caution">
    <text evidence="2">The sequence shown here is derived from an EMBL/GenBank/DDBJ whole genome shotgun (WGS) entry which is preliminary data.</text>
</comment>
<dbReference type="Proteomes" id="UP000469670">
    <property type="component" value="Unassembled WGS sequence"/>
</dbReference>
<reference evidence="2 3" key="1">
    <citation type="submission" date="2020-01" db="EMBL/GenBank/DDBJ databases">
        <title>Insect and environment-associated Actinomycetes.</title>
        <authorList>
            <person name="Currrie C."/>
            <person name="Chevrette M."/>
            <person name="Carlson C."/>
            <person name="Stubbendieck R."/>
            <person name="Wendt-Pienkowski E."/>
        </authorList>
    </citation>
    <scope>NUCLEOTIDE SEQUENCE [LARGE SCALE GENOMIC DNA]</scope>
    <source>
        <strain evidence="2 3">SID7590</strain>
    </source>
</reference>
<accession>A0A7K3RPF7</accession>
<dbReference type="RefSeq" id="WP_164199311.1">
    <property type="nucleotide sequence ID" value="NZ_JAAGMP010000100.1"/>
</dbReference>
<organism evidence="2 3">
    <name type="scientific">Streptomyces parvus</name>
    <dbReference type="NCBI Taxonomy" id="66428"/>
    <lineage>
        <taxon>Bacteria</taxon>
        <taxon>Bacillati</taxon>
        <taxon>Actinomycetota</taxon>
        <taxon>Actinomycetes</taxon>
        <taxon>Kitasatosporales</taxon>
        <taxon>Streptomycetaceae</taxon>
        <taxon>Streptomyces</taxon>
    </lineage>
</organism>
<dbReference type="AlphaFoldDB" id="A0A7K3RPF7"/>
<dbReference type="EMBL" id="JAAGMP010000100">
    <property type="protein sequence ID" value="NEC17045.1"/>
    <property type="molecule type" value="Genomic_DNA"/>
</dbReference>
<evidence type="ECO:0000313" key="3">
    <source>
        <dbReference type="Proteomes" id="UP000469670"/>
    </source>
</evidence>
<dbReference type="SUPFAM" id="SSF52777">
    <property type="entry name" value="CoA-dependent acyltransferases"/>
    <property type="match status" value="1"/>
</dbReference>
<dbReference type="PANTHER" id="PTHR45527">
    <property type="entry name" value="NONRIBOSOMAL PEPTIDE SYNTHETASE"/>
    <property type="match status" value="1"/>
</dbReference>
<dbReference type="Gene3D" id="3.30.559.30">
    <property type="entry name" value="Nonribosomal peptide synthetase, condensation domain"/>
    <property type="match status" value="1"/>
</dbReference>
<feature type="domain" description="Condensation" evidence="1">
    <location>
        <begin position="6"/>
        <end position="233"/>
    </location>
</feature>
<evidence type="ECO:0000313" key="2">
    <source>
        <dbReference type="EMBL" id="NEC17045.1"/>
    </source>
</evidence>
<dbReference type="GO" id="GO:0008610">
    <property type="term" value="P:lipid biosynthetic process"/>
    <property type="evidence" value="ECO:0007669"/>
    <property type="project" value="UniProtKB-ARBA"/>
</dbReference>
<dbReference type="GO" id="GO:0031177">
    <property type="term" value="F:phosphopantetheine binding"/>
    <property type="evidence" value="ECO:0007669"/>
    <property type="project" value="TreeGrafter"/>
</dbReference>
<dbReference type="PANTHER" id="PTHR45527:SF1">
    <property type="entry name" value="FATTY ACID SYNTHASE"/>
    <property type="match status" value="1"/>
</dbReference>
<dbReference type="InterPro" id="IPR023213">
    <property type="entry name" value="CAT-like_dom_sf"/>
</dbReference>